<sequence>MTRETWIQDITVGLDLEGSDCFSKSPFNFIDCLFTIKNVAAPCGDFTSWTSMLLVINVVFLRQLSSCFSTLRLISNHDTTVFISGAHTVSIIQASPSGL</sequence>
<evidence type="ECO:0000313" key="1">
    <source>
        <dbReference type="EMBL" id="KAK4773018.1"/>
    </source>
</evidence>
<name>A0AAN7KZ25_9MYRT</name>
<accession>A0AAN7KZ25</accession>
<reference evidence="1 2" key="1">
    <citation type="journal article" date="2023" name="Hortic Res">
        <title>Pangenome of water caltrop reveals structural variations and asymmetric subgenome divergence after allopolyploidization.</title>
        <authorList>
            <person name="Zhang X."/>
            <person name="Chen Y."/>
            <person name="Wang L."/>
            <person name="Yuan Y."/>
            <person name="Fang M."/>
            <person name="Shi L."/>
            <person name="Lu R."/>
            <person name="Comes H.P."/>
            <person name="Ma Y."/>
            <person name="Chen Y."/>
            <person name="Huang G."/>
            <person name="Zhou Y."/>
            <person name="Zheng Z."/>
            <person name="Qiu Y."/>
        </authorList>
    </citation>
    <scope>NUCLEOTIDE SEQUENCE [LARGE SCALE GENOMIC DNA]</scope>
    <source>
        <tissue evidence="1">Roots</tissue>
    </source>
</reference>
<protein>
    <submittedName>
        <fullName evidence="1">Uncharacterized protein</fullName>
    </submittedName>
</protein>
<dbReference type="EMBL" id="JAXIOK010000004">
    <property type="protein sequence ID" value="KAK4773018.1"/>
    <property type="molecule type" value="Genomic_DNA"/>
</dbReference>
<dbReference type="Proteomes" id="UP001345219">
    <property type="component" value="Chromosome 22"/>
</dbReference>
<comment type="caution">
    <text evidence="1">The sequence shown here is derived from an EMBL/GenBank/DDBJ whole genome shotgun (WGS) entry which is preliminary data.</text>
</comment>
<proteinExistence type="predicted"/>
<evidence type="ECO:0000313" key="2">
    <source>
        <dbReference type="Proteomes" id="UP001345219"/>
    </source>
</evidence>
<organism evidence="1 2">
    <name type="scientific">Trapa incisa</name>
    <dbReference type="NCBI Taxonomy" id="236973"/>
    <lineage>
        <taxon>Eukaryota</taxon>
        <taxon>Viridiplantae</taxon>
        <taxon>Streptophyta</taxon>
        <taxon>Embryophyta</taxon>
        <taxon>Tracheophyta</taxon>
        <taxon>Spermatophyta</taxon>
        <taxon>Magnoliopsida</taxon>
        <taxon>eudicotyledons</taxon>
        <taxon>Gunneridae</taxon>
        <taxon>Pentapetalae</taxon>
        <taxon>rosids</taxon>
        <taxon>malvids</taxon>
        <taxon>Myrtales</taxon>
        <taxon>Lythraceae</taxon>
        <taxon>Trapa</taxon>
    </lineage>
</organism>
<dbReference type="AlphaFoldDB" id="A0AAN7KZ25"/>
<keyword evidence="2" id="KW-1185">Reference proteome</keyword>
<gene>
    <name evidence="1" type="ORF">SAY87_028037</name>
</gene>